<name>A0A3B0QH22_9CHLA</name>
<protein>
    <recommendedName>
        <fullName evidence="4">DUF1389 domain-containing protein</fullName>
    </recommendedName>
</protein>
<keyword evidence="1" id="KW-0812">Transmembrane</keyword>
<sequence length="414" mass="47985">MTLKNLFPDTHPSHFLSLINLGRKTRYVMDTLRKHAIAITGIFYFICSVSLLSVVICGFSHPLLVIGLTLSLIIVGVMGALALRRAMCELKHPLPSGFRSLIKETYPKIIHDLVFAKSLNLQELRAVLLGLSSGNFHFPSEDCKNRVESFGLERLQKACEGIQLPDLEKILLKNCPLYLINKFIHLGQREFPDAEGMEPAVYWVNRAGLSEINQTAFHPFVWLLARLISEEEYNILSQHARNNTWRDVQSLVESLYTRFRMYLENETVKGFERRGSWLLEDLNRSRASWLLGLCKHGITWDQLQLFKDVECCQLSFLHAFDTSRIGGTLMELLLVVSRYLNEENTEDFDPHITLLTLKEWMHFYHHDSHRVYGFHNGALEFFNKHSKHNLQKPKLSSSHLHYYLIDPNTGERYR</sequence>
<feature type="transmembrane region" description="Helical" evidence="1">
    <location>
        <begin position="62"/>
        <end position="83"/>
    </location>
</feature>
<keyword evidence="1" id="KW-0472">Membrane</keyword>
<dbReference type="OrthoDB" id="17520at2"/>
<dbReference type="Proteomes" id="UP000258476">
    <property type="component" value="Chromosome"/>
</dbReference>
<organism evidence="2 3">
    <name type="scientific">Chlamydia poikilotherma</name>
    <dbReference type="NCBI Taxonomy" id="1967783"/>
    <lineage>
        <taxon>Bacteria</taxon>
        <taxon>Pseudomonadati</taxon>
        <taxon>Chlamydiota</taxon>
        <taxon>Chlamydiia</taxon>
        <taxon>Chlamydiales</taxon>
        <taxon>Chlamydiaceae</taxon>
        <taxon>Chlamydia/Chlamydophila group</taxon>
        <taxon>Chlamydia</taxon>
    </lineage>
</organism>
<dbReference type="Pfam" id="PF07146">
    <property type="entry name" value="DUF1389"/>
    <property type="match status" value="1"/>
</dbReference>
<feature type="transmembrane region" description="Helical" evidence="1">
    <location>
        <begin position="36"/>
        <end position="56"/>
    </location>
</feature>
<keyword evidence="3" id="KW-1185">Reference proteome</keyword>
<evidence type="ECO:0000313" key="2">
    <source>
        <dbReference type="EMBL" id="SYX09102.1"/>
    </source>
</evidence>
<evidence type="ECO:0000313" key="3">
    <source>
        <dbReference type="Proteomes" id="UP000258476"/>
    </source>
</evidence>
<evidence type="ECO:0008006" key="4">
    <source>
        <dbReference type="Google" id="ProtNLM"/>
    </source>
</evidence>
<dbReference type="InterPro" id="IPR010792">
    <property type="entry name" value="DUF1389"/>
</dbReference>
<accession>A0A3B0QH22</accession>
<dbReference type="KEGG" id="chla:C834K_0652"/>
<dbReference type="RefSeq" id="WP_117274401.1">
    <property type="nucleotide sequence ID" value="NZ_LS992154.1"/>
</dbReference>
<dbReference type="AlphaFoldDB" id="A0A3B0QH22"/>
<keyword evidence="1" id="KW-1133">Transmembrane helix</keyword>
<evidence type="ECO:0000256" key="1">
    <source>
        <dbReference type="SAM" id="Phobius"/>
    </source>
</evidence>
<gene>
    <name evidence="2" type="ORF">C834K_0652</name>
</gene>
<proteinExistence type="predicted"/>
<dbReference type="EMBL" id="LS992154">
    <property type="protein sequence ID" value="SYX09102.1"/>
    <property type="molecule type" value="Genomic_DNA"/>
</dbReference>
<reference evidence="3" key="1">
    <citation type="submission" date="2017-11" db="EMBL/GenBank/DDBJ databases">
        <authorList>
            <person name="Seth-Smith MB H."/>
        </authorList>
    </citation>
    <scope>NUCLEOTIDE SEQUENCE [LARGE SCALE GENOMIC DNA]</scope>
</reference>